<keyword evidence="1" id="KW-1133">Transmembrane helix</keyword>
<proteinExistence type="predicted"/>
<evidence type="ECO:0000313" key="4">
    <source>
        <dbReference type="Proteomes" id="UP000292424"/>
    </source>
</evidence>
<dbReference type="GO" id="GO:0016209">
    <property type="term" value="F:antioxidant activity"/>
    <property type="evidence" value="ECO:0007669"/>
    <property type="project" value="InterPro"/>
</dbReference>
<dbReference type="Gene3D" id="3.40.30.10">
    <property type="entry name" value="Glutaredoxin"/>
    <property type="match status" value="1"/>
</dbReference>
<keyword evidence="1" id="KW-0812">Transmembrane</keyword>
<evidence type="ECO:0000256" key="1">
    <source>
        <dbReference type="SAM" id="Phobius"/>
    </source>
</evidence>
<dbReference type="SUPFAM" id="SSF52833">
    <property type="entry name" value="Thioredoxin-like"/>
    <property type="match status" value="1"/>
</dbReference>
<sequence>MRNINQKVIVKLSFFATINIFLLFPLGVFSQEISERNYLNLDSCLWKNYEMEIQKTSEYLSKNPNMKDSLTIVYENILNSTLEKNRKLAIQFATVPSGLQRVFMCRLTISKDTLRSILKRLPTELKSSLYYKSILLYINSNQIKEGDNFYDFNATTSTGNPFRLSSLIGKKILLLYGGLDCIGKDGRSYLNRLFEKASHHNFEIVVYCLSDNLENLKKVQETYHCNFVLVSDFQLDQSPFKIVYGAQETPTCFFINTNGKIIMKTEGLNDQLINKLVDLDN</sequence>
<feature type="domain" description="Alkyl hydroperoxide reductase subunit C/ Thiol specific antioxidant" evidence="2">
    <location>
        <begin position="146"/>
        <end position="262"/>
    </location>
</feature>
<dbReference type="Proteomes" id="UP000292424">
    <property type="component" value="Chromosome"/>
</dbReference>
<dbReference type="OrthoDB" id="1028584at2"/>
<gene>
    <name evidence="3" type="ORF">E0W69_001255</name>
</gene>
<keyword evidence="1" id="KW-0472">Membrane</keyword>
<dbReference type="GO" id="GO:0016491">
    <property type="term" value="F:oxidoreductase activity"/>
    <property type="evidence" value="ECO:0007669"/>
    <property type="project" value="InterPro"/>
</dbReference>
<organism evidence="3 4">
    <name type="scientific">Rhizosphaericola mali</name>
    <dbReference type="NCBI Taxonomy" id="2545455"/>
    <lineage>
        <taxon>Bacteria</taxon>
        <taxon>Pseudomonadati</taxon>
        <taxon>Bacteroidota</taxon>
        <taxon>Chitinophagia</taxon>
        <taxon>Chitinophagales</taxon>
        <taxon>Chitinophagaceae</taxon>
        <taxon>Rhizosphaericola</taxon>
    </lineage>
</organism>
<dbReference type="EMBL" id="CP044016">
    <property type="protein sequence ID" value="QES87341.1"/>
    <property type="molecule type" value="Genomic_DNA"/>
</dbReference>
<protein>
    <submittedName>
        <fullName evidence="3">Redoxin domain-containing protein</fullName>
    </submittedName>
</protein>
<reference evidence="3 4" key="1">
    <citation type="submission" date="2019-09" db="EMBL/GenBank/DDBJ databases">
        <title>Complete genome sequence of Arachidicoccus sp. B3-10 isolated from apple orchard soil.</title>
        <authorList>
            <person name="Kim H.S."/>
            <person name="Han K.-I."/>
            <person name="Suh M.K."/>
            <person name="Lee K.C."/>
            <person name="Eom M.K."/>
            <person name="Kim J.-S."/>
            <person name="Kang S.W."/>
            <person name="Sin Y."/>
            <person name="Lee J.-S."/>
        </authorList>
    </citation>
    <scope>NUCLEOTIDE SEQUENCE [LARGE SCALE GENOMIC DNA]</scope>
    <source>
        <strain evidence="3 4">B3-10</strain>
    </source>
</reference>
<name>A0A5P2G748_9BACT</name>
<dbReference type="KEGG" id="arac:E0W69_001255"/>
<dbReference type="AlphaFoldDB" id="A0A5P2G748"/>
<evidence type="ECO:0000259" key="2">
    <source>
        <dbReference type="Pfam" id="PF00578"/>
    </source>
</evidence>
<keyword evidence="4" id="KW-1185">Reference proteome</keyword>
<accession>A0A5P2G748</accession>
<dbReference type="InterPro" id="IPR036249">
    <property type="entry name" value="Thioredoxin-like_sf"/>
</dbReference>
<feature type="transmembrane region" description="Helical" evidence="1">
    <location>
        <begin position="12"/>
        <end position="30"/>
    </location>
</feature>
<dbReference type="InterPro" id="IPR000866">
    <property type="entry name" value="AhpC/TSA"/>
</dbReference>
<dbReference type="Pfam" id="PF00578">
    <property type="entry name" value="AhpC-TSA"/>
    <property type="match status" value="1"/>
</dbReference>
<dbReference type="RefSeq" id="WP_131328219.1">
    <property type="nucleotide sequence ID" value="NZ_CP044016.1"/>
</dbReference>
<evidence type="ECO:0000313" key="3">
    <source>
        <dbReference type="EMBL" id="QES87341.1"/>
    </source>
</evidence>